<organism evidence="1 2">
    <name type="scientific">Protomyces lactucae-debilis</name>
    <dbReference type="NCBI Taxonomy" id="2754530"/>
    <lineage>
        <taxon>Eukaryota</taxon>
        <taxon>Fungi</taxon>
        <taxon>Dikarya</taxon>
        <taxon>Ascomycota</taxon>
        <taxon>Taphrinomycotina</taxon>
        <taxon>Taphrinomycetes</taxon>
        <taxon>Taphrinales</taxon>
        <taxon>Protomycetaceae</taxon>
        <taxon>Protomyces</taxon>
    </lineage>
</organism>
<dbReference type="EMBL" id="MCFI01000022">
    <property type="protein sequence ID" value="ORY76690.1"/>
    <property type="molecule type" value="Genomic_DNA"/>
</dbReference>
<dbReference type="GO" id="GO:0000398">
    <property type="term" value="P:mRNA splicing, via spliceosome"/>
    <property type="evidence" value="ECO:0007669"/>
    <property type="project" value="TreeGrafter"/>
</dbReference>
<protein>
    <submittedName>
        <fullName evidence="1">Splicing factor 3B subunit 5/RDS3 complex subunit 10</fullName>
    </submittedName>
</protein>
<keyword evidence="2" id="KW-1185">Reference proteome</keyword>
<evidence type="ECO:0000313" key="2">
    <source>
        <dbReference type="Proteomes" id="UP000193685"/>
    </source>
</evidence>
<dbReference type="Proteomes" id="UP000193685">
    <property type="component" value="Unassembled WGS sequence"/>
</dbReference>
<dbReference type="Pfam" id="PF07189">
    <property type="entry name" value="SF3b10"/>
    <property type="match status" value="1"/>
</dbReference>
<dbReference type="PANTHER" id="PTHR20978">
    <property type="entry name" value="SPLICING FACTOR 3B SUBUNIT 5"/>
    <property type="match status" value="1"/>
</dbReference>
<dbReference type="AlphaFoldDB" id="A0A1Y2EYQ6"/>
<dbReference type="PANTHER" id="PTHR20978:SF0">
    <property type="entry name" value="SPLICING FACTOR 3B SUBUNIT 5"/>
    <property type="match status" value="1"/>
</dbReference>
<dbReference type="OMA" id="YDRFNIH"/>
<name>A0A1Y2EYQ6_PROLT</name>
<reference evidence="1 2" key="1">
    <citation type="submission" date="2016-07" db="EMBL/GenBank/DDBJ databases">
        <title>Pervasive Adenine N6-methylation of Active Genes in Fungi.</title>
        <authorList>
            <consortium name="DOE Joint Genome Institute"/>
            <person name="Mondo S.J."/>
            <person name="Dannebaum R.O."/>
            <person name="Kuo R.C."/>
            <person name="Labutti K."/>
            <person name="Haridas S."/>
            <person name="Kuo A."/>
            <person name="Salamov A."/>
            <person name="Ahrendt S.R."/>
            <person name="Lipzen A."/>
            <person name="Sullivan W."/>
            <person name="Andreopoulos W.B."/>
            <person name="Clum A."/>
            <person name="Lindquist E."/>
            <person name="Daum C."/>
            <person name="Ramamoorthy G.K."/>
            <person name="Gryganskyi A."/>
            <person name="Culley D."/>
            <person name="Magnuson J.K."/>
            <person name="James T.Y."/>
            <person name="O'Malley M.A."/>
            <person name="Stajich J.E."/>
            <person name="Spatafora J.W."/>
            <person name="Visel A."/>
            <person name="Grigoriev I.V."/>
        </authorList>
    </citation>
    <scope>NUCLEOTIDE SEQUENCE [LARGE SCALE GENOMIC DNA]</scope>
    <source>
        <strain evidence="1 2">12-1054</strain>
    </source>
</reference>
<sequence>MADKLRAQLDLEQLHQRHVGTLHPDSTKYEWLSNMHRDSSTSMLGHPALLSYMAIARNVPRVLAKTDLIEGMIRPCGPPPFKEEA</sequence>
<dbReference type="GO" id="GO:0071011">
    <property type="term" value="C:precatalytic spliceosome"/>
    <property type="evidence" value="ECO:0007669"/>
    <property type="project" value="TreeGrafter"/>
</dbReference>
<proteinExistence type="predicted"/>
<dbReference type="STRING" id="56484.A0A1Y2EYQ6"/>
<accession>A0A1Y2EYQ6</accession>
<dbReference type="RefSeq" id="XP_040722770.1">
    <property type="nucleotide sequence ID" value="XM_040866188.1"/>
</dbReference>
<evidence type="ECO:0000313" key="1">
    <source>
        <dbReference type="EMBL" id="ORY76690.1"/>
    </source>
</evidence>
<gene>
    <name evidence="1" type="ORF">BCR37DRAFT_162838</name>
</gene>
<dbReference type="GeneID" id="63782787"/>
<dbReference type="InterPro" id="IPR009846">
    <property type="entry name" value="SF3b5/RDS3-10"/>
</dbReference>
<comment type="caution">
    <text evidence="1">The sequence shown here is derived from an EMBL/GenBank/DDBJ whole genome shotgun (WGS) entry which is preliminary data.</text>
</comment>
<dbReference type="GO" id="GO:0005686">
    <property type="term" value="C:U2 snRNP"/>
    <property type="evidence" value="ECO:0007669"/>
    <property type="project" value="TreeGrafter"/>
</dbReference>